<evidence type="ECO:0000259" key="17">
    <source>
        <dbReference type="PROSITE" id="PS51462"/>
    </source>
</evidence>
<dbReference type="InterPro" id="IPR013785">
    <property type="entry name" value="Aldolase_TIM"/>
</dbReference>
<dbReference type="InterPro" id="IPR029119">
    <property type="entry name" value="MutY_C"/>
</dbReference>
<proteinExistence type="inferred from homology"/>
<dbReference type="InterPro" id="IPR022998">
    <property type="entry name" value="ThiamineP_synth_TenI"/>
</dbReference>
<protein>
    <recommendedName>
        <fullName evidence="13">8-oxo-dGTP diphosphatase</fullName>
        <ecNumber evidence="12">3.6.1.55</ecNumber>
    </recommendedName>
    <alternativeName>
        <fullName evidence="16">7,8-dihydro-8-oxoguanine-triphosphatase</fullName>
    </alternativeName>
    <alternativeName>
        <fullName evidence="15">Mutator protein MutT</fullName>
    </alternativeName>
    <alternativeName>
        <fullName evidence="14">dGTP pyrophosphohydrolase</fullName>
    </alternativeName>
</protein>
<dbReference type="NCBIfam" id="NF006530">
    <property type="entry name" value="PRK08999.1"/>
    <property type="match status" value="1"/>
</dbReference>
<evidence type="ECO:0000256" key="6">
    <source>
        <dbReference type="ARBA" id="ARBA00022763"/>
    </source>
</evidence>
<dbReference type="PROSITE" id="PS00893">
    <property type="entry name" value="NUDIX_BOX"/>
    <property type="match status" value="1"/>
</dbReference>
<dbReference type="InterPro" id="IPR020476">
    <property type="entry name" value="Nudix_hydrolase"/>
</dbReference>
<keyword evidence="9" id="KW-0234">DNA repair</keyword>
<dbReference type="EC" id="3.6.1.55" evidence="12"/>
<dbReference type="InterPro" id="IPR036206">
    <property type="entry name" value="ThiamineP_synth_sf"/>
</dbReference>
<dbReference type="Gene3D" id="3.90.79.10">
    <property type="entry name" value="Nucleoside Triphosphate Pyrophosphohydrolase"/>
    <property type="match status" value="1"/>
</dbReference>
<gene>
    <name evidence="18" type="primary">mutT</name>
    <name evidence="18" type="ORF">Thiowin_00999</name>
</gene>
<evidence type="ECO:0000313" key="18">
    <source>
        <dbReference type="EMBL" id="WPL16066.1"/>
    </source>
</evidence>
<evidence type="ECO:0000256" key="13">
    <source>
        <dbReference type="ARBA" id="ARBA00040794"/>
    </source>
</evidence>
<keyword evidence="8" id="KW-0460">Magnesium</keyword>
<comment type="similarity">
    <text evidence="2">Belongs to the Nudix hydrolase family.</text>
</comment>
<comment type="catalytic activity">
    <reaction evidence="11">
        <text>8-oxo-GTP + H2O = 8-oxo-GMP + diphosphate + H(+)</text>
        <dbReference type="Rhea" id="RHEA:67616"/>
        <dbReference type="ChEBI" id="CHEBI:15377"/>
        <dbReference type="ChEBI" id="CHEBI:15378"/>
        <dbReference type="ChEBI" id="CHEBI:33019"/>
        <dbReference type="ChEBI" id="CHEBI:143553"/>
        <dbReference type="ChEBI" id="CHEBI:145694"/>
    </reaction>
</comment>
<dbReference type="PANTHER" id="PTHR47707:SF1">
    <property type="entry name" value="NUDIX HYDROLASE FAMILY PROTEIN"/>
    <property type="match status" value="1"/>
</dbReference>
<keyword evidence="7 18" id="KW-0378">Hydrolase</keyword>
<evidence type="ECO:0000256" key="10">
    <source>
        <dbReference type="ARBA" id="ARBA00035861"/>
    </source>
</evidence>
<dbReference type="InterPro" id="IPR003561">
    <property type="entry name" value="Mutator_MutT"/>
</dbReference>
<evidence type="ECO:0000256" key="16">
    <source>
        <dbReference type="ARBA" id="ARBA00042798"/>
    </source>
</evidence>
<evidence type="ECO:0000256" key="7">
    <source>
        <dbReference type="ARBA" id="ARBA00022801"/>
    </source>
</evidence>
<dbReference type="InterPro" id="IPR015797">
    <property type="entry name" value="NUDIX_hydrolase-like_dom_sf"/>
</dbReference>
<evidence type="ECO:0000256" key="1">
    <source>
        <dbReference type="ARBA" id="ARBA00001946"/>
    </source>
</evidence>
<reference evidence="18 19" key="1">
    <citation type="journal article" date="2023" name="Microorganisms">
        <title>Thiorhodovibrio frisius and Trv. litoralis spp. nov., Two Novel Members from a Clade of Fastidious Purple Sulfur Bacteria That Exhibit Unique Red-Shifted Light-Harvesting Capabilities.</title>
        <authorList>
            <person name="Methner A."/>
            <person name="Kuzyk S.B."/>
            <person name="Petersen J."/>
            <person name="Bauer S."/>
            <person name="Brinkmann H."/>
            <person name="Sichau K."/>
            <person name="Wanner G."/>
            <person name="Wolf J."/>
            <person name="Neumann-Schaal M."/>
            <person name="Henke P."/>
            <person name="Tank M."/>
            <person name="Sproer C."/>
            <person name="Bunk B."/>
            <person name="Overmann J."/>
        </authorList>
    </citation>
    <scope>NUCLEOTIDE SEQUENCE [LARGE SCALE GENOMIC DNA]</scope>
    <source>
        <strain evidence="18 19">DSM 6702</strain>
    </source>
</reference>
<keyword evidence="6" id="KW-0227">DNA damage</keyword>
<name>A0ABZ0S763_9GAMM</name>
<evidence type="ECO:0000313" key="19">
    <source>
        <dbReference type="Proteomes" id="UP001432180"/>
    </source>
</evidence>
<dbReference type="CDD" id="cd03425">
    <property type="entry name" value="NUDIX_MutT_NudA_like"/>
    <property type="match status" value="1"/>
</dbReference>
<evidence type="ECO:0000256" key="15">
    <source>
        <dbReference type="ARBA" id="ARBA00041979"/>
    </source>
</evidence>
<dbReference type="SUPFAM" id="SSF55811">
    <property type="entry name" value="Nudix"/>
    <property type="match status" value="1"/>
</dbReference>
<evidence type="ECO:0000256" key="4">
    <source>
        <dbReference type="ARBA" id="ARBA00022705"/>
    </source>
</evidence>
<dbReference type="Pfam" id="PF14815">
    <property type="entry name" value="NUDIX_4"/>
    <property type="match status" value="1"/>
</dbReference>
<dbReference type="PROSITE" id="PS51462">
    <property type="entry name" value="NUDIX"/>
    <property type="match status" value="1"/>
</dbReference>
<evidence type="ECO:0000256" key="5">
    <source>
        <dbReference type="ARBA" id="ARBA00022723"/>
    </source>
</evidence>
<dbReference type="CDD" id="cd00564">
    <property type="entry name" value="TMP_TenI"/>
    <property type="match status" value="1"/>
</dbReference>
<comment type="cofactor">
    <cofactor evidence="1">
        <name>Mg(2+)</name>
        <dbReference type="ChEBI" id="CHEBI:18420"/>
    </cofactor>
</comment>
<evidence type="ECO:0000256" key="3">
    <source>
        <dbReference type="ARBA" id="ARBA00022457"/>
    </source>
</evidence>
<evidence type="ECO:0000256" key="2">
    <source>
        <dbReference type="ARBA" id="ARBA00005582"/>
    </source>
</evidence>
<dbReference type="SUPFAM" id="SSF51391">
    <property type="entry name" value="Thiamin phosphate synthase"/>
    <property type="match status" value="1"/>
</dbReference>
<keyword evidence="19" id="KW-1185">Reference proteome</keyword>
<keyword evidence="4" id="KW-0235">DNA replication</keyword>
<dbReference type="Gene3D" id="3.20.20.70">
    <property type="entry name" value="Aldolase class I"/>
    <property type="match status" value="1"/>
</dbReference>
<dbReference type="InterPro" id="IPR020084">
    <property type="entry name" value="NUDIX_hydrolase_CS"/>
</dbReference>
<dbReference type="NCBIfam" id="TIGR00586">
    <property type="entry name" value="mutt"/>
    <property type="match status" value="1"/>
</dbReference>
<dbReference type="Proteomes" id="UP001432180">
    <property type="component" value="Chromosome"/>
</dbReference>
<evidence type="ECO:0000256" key="11">
    <source>
        <dbReference type="ARBA" id="ARBA00036904"/>
    </source>
</evidence>
<accession>A0ABZ0S763</accession>
<evidence type="ECO:0000256" key="9">
    <source>
        <dbReference type="ARBA" id="ARBA00023204"/>
    </source>
</evidence>
<dbReference type="InterPro" id="IPR000086">
    <property type="entry name" value="NUDIX_hydrolase_dom"/>
</dbReference>
<dbReference type="PANTHER" id="PTHR47707">
    <property type="entry name" value="8-OXO-DGTP DIPHOSPHATASE"/>
    <property type="match status" value="1"/>
</dbReference>
<keyword evidence="5" id="KW-0479">Metal-binding</keyword>
<evidence type="ECO:0000256" key="14">
    <source>
        <dbReference type="ARBA" id="ARBA00041592"/>
    </source>
</evidence>
<dbReference type="GO" id="GO:0035539">
    <property type="term" value="F:8-oxo-7,8-dihydrodeoxyguanosine triphosphate pyrophosphatase activity"/>
    <property type="evidence" value="ECO:0007669"/>
    <property type="project" value="UniProtKB-EC"/>
</dbReference>
<sequence length="329" mass="35578">MRAPIQVVAGVLRDTAGQVLVAQRPAQSHQGGLWEFPGGKLEPGETPEQGLARELHEELGVELLASRPLIQVEHDYGDRWVLLDVHLVSSYRGEPRGCEGQPLAWWPIDALNQDRFPPADRPVIQALGLPSLCLITPQDAPDPTDQGQKQRMEQFLACLERATDAGDMLVLLRAHALGDAAFAALARALVPVCQARGMRMVLNRAPGALSGLSAQGVHLTARYLHELPEPLTKRTGLLGASCHTAEDLARASDLELDYAMLSPVQATRSHPDAQPLGWDEFARLVRPARLPVYALGGLTPAELSQAWAHGAQGVAAMRGLFPAEWDSTS</sequence>
<feature type="domain" description="Nudix hydrolase" evidence="17">
    <location>
        <begin position="3"/>
        <end position="129"/>
    </location>
</feature>
<evidence type="ECO:0000256" key="8">
    <source>
        <dbReference type="ARBA" id="ARBA00022842"/>
    </source>
</evidence>
<organism evidence="18 19">
    <name type="scientific">Thiorhodovibrio winogradskyi</name>
    <dbReference type="NCBI Taxonomy" id="77007"/>
    <lineage>
        <taxon>Bacteria</taxon>
        <taxon>Pseudomonadati</taxon>
        <taxon>Pseudomonadota</taxon>
        <taxon>Gammaproteobacteria</taxon>
        <taxon>Chromatiales</taxon>
        <taxon>Chromatiaceae</taxon>
        <taxon>Thiorhodovibrio</taxon>
    </lineage>
</organism>
<evidence type="ECO:0000256" key="12">
    <source>
        <dbReference type="ARBA" id="ARBA00038905"/>
    </source>
</evidence>
<keyword evidence="3" id="KW-0515">Mutator protein</keyword>
<comment type="catalytic activity">
    <reaction evidence="10">
        <text>8-oxo-dGTP + H2O = 8-oxo-dGMP + diphosphate + H(+)</text>
        <dbReference type="Rhea" id="RHEA:31575"/>
        <dbReference type="ChEBI" id="CHEBI:15377"/>
        <dbReference type="ChEBI" id="CHEBI:15378"/>
        <dbReference type="ChEBI" id="CHEBI:33019"/>
        <dbReference type="ChEBI" id="CHEBI:63224"/>
        <dbReference type="ChEBI" id="CHEBI:77896"/>
        <dbReference type="EC" id="3.6.1.55"/>
    </reaction>
</comment>
<dbReference type="RefSeq" id="WP_328986610.1">
    <property type="nucleotide sequence ID" value="NZ_CP121472.1"/>
</dbReference>
<dbReference type="InterPro" id="IPR047127">
    <property type="entry name" value="MutT-like"/>
</dbReference>
<dbReference type="Pfam" id="PF02581">
    <property type="entry name" value="TMP-TENI"/>
    <property type="match status" value="1"/>
</dbReference>
<dbReference type="PRINTS" id="PR00502">
    <property type="entry name" value="NUDIXFAMILY"/>
</dbReference>
<dbReference type="EMBL" id="CP121472">
    <property type="protein sequence ID" value="WPL16066.1"/>
    <property type="molecule type" value="Genomic_DNA"/>
</dbReference>